<proteinExistence type="predicted"/>
<organism evidence="1 2">
    <name type="scientific">Pseudomonas endophytica</name>
    <dbReference type="NCBI Taxonomy" id="1563157"/>
    <lineage>
        <taxon>Bacteria</taxon>
        <taxon>Pseudomonadati</taxon>
        <taxon>Pseudomonadota</taxon>
        <taxon>Gammaproteobacteria</taxon>
        <taxon>Pseudomonadales</taxon>
        <taxon>Pseudomonadaceae</taxon>
        <taxon>Pseudomonas</taxon>
    </lineage>
</organism>
<dbReference type="InterPro" id="IPR021427">
    <property type="entry name" value="DUF3077"/>
</dbReference>
<sequence>MTHPTSPLIHTTGAATFGKCNAQNQRLFSVNPGISGVEAMEHTSLLMSCVNTLSFHGAMDDGSEAMRWASHYLSEMAKAVIDDLTMGLQQAQEGNAALSL</sequence>
<dbReference type="Proteomes" id="UP000050342">
    <property type="component" value="Unassembled WGS sequence"/>
</dbReference>
<evidence type="ECO:0008006" key="3">
    <source>
        <dbReference type="Google" id="ProtNLM"/>
    </source>
</evidence>
<dbReference type="EMBL" id="LLWH01000068">
    <property type="protein sequence ID" value="KQB54539.1"/>
    <property type="molecule type" value="Genomic_DNA"/>
</dbReference>
<dbReference type="AlphaFoldDB" id="A0A0Q0XVA9"/>
<dbReference type="RefSeq" id="WP_055102035.1">
    <property type="nucleotide sequence ID" value="NZ_LLWH01000068.1"/>
</dbReference>
<reference evidence="1 2" key="1">
    <citation type="submission" date="2015-10" db="EMBL/GenBank/DDBJ databases">
        <title>Pseudomonas helleri sp. nov. and Pseudomonas weihenstephanensis sp. nov., isolated from raw cows milk.</title>
        <authorList>
            <person name="Von Neubeck M."/>
            <person name="Huptas C."/>
            <person name="Wenning M."/>
            <person name="Scherer S."/>
        </authorList>
    </citation>
    <scope>NUCLEOTIDE SEQUENCE [LARGE SCALE GENOMIC DNA]</scope>
    <source>
        <strain evidence="1 2">BSTT44</strain>
    </source>
</reference>
<evidence type="ECO:0000313" key="2">
    <source>
        <dbReference type="Proteomes" id="UP000050342"/>
    </source>
</evidence>
<evidence type="ECO:0000313" key="1">
    <source>
        <dbReference type="EMBL" id="KQB54539.1"/>
    </source>
</evidence>
<dbReference type="Pfam" id="PF11275">
    <property type="entry name" value="DUF3077"/>
    <property type="match status" value="1"/>
</dbReference>
<keyword evidence="2" id="KW-1185">Reference proteome</keyword>
<accession>A0A0Q0XVA9</accession>
<comment type="caution">
    <text evidence="1">The sequence shown here is derived from an EMBL/GenBank/DDBJ whole genome shotgun (WGS) entry which is preliminary data.</text>
</comment>
<dbReference type="OrthoDB" id="6899489at2"/>
<name>A0A0Q0XVA9_9PSED</name>
<protein>
    <recommendedName>
        <fullName evidence="3">DUF3077 domain-containing protein</fullName>
    </recommendedName>
</protein>
<gene>
    <name evidence="1" type="ORF">AQS70_07080</name>
</gene>